<name>A0A381QDE2_9ZZZZ</name>
<evidence type="ECO:0000256" key="5">
    <source>
        <dbReference type="ARBA" id="ARBA00022989"/>
    </source>
</evidence>
<feature type="transmembrane region" description="Helical" evidence="7">
    <location>
        <begin position="145"/>
        <end position="164"/>
    </location>
</feature>
<proteinExistence type="inferred from homology"/>
<keyword evidence="3" id="KW-0808">Transferase</keyword>
<dbReference type="InterPro" id="IPR003524">
    <property type="entry name" value="PNAcMuramoyl-5peptid_Trfase"/>
</dbReference>
<evidence type="ECO:0000256" key="3">
    <source>
        <dbReference type="ARBA" id="ARBA00022679"/>
    </source>
</evidence>
<dbReference type="PROSITE" id="PS01347">
    <property type="entry name" value="MRAY_1"/>
    <property type="match status" value="1"/>
</dbReference>
<comment type="similarity">
    <text evidence="2">Belongs to the glycosyltransferase 4 family. MraY subfamily.</text>
</comment>
<evidence type="ECO:0000313" key="8">
    <source>
        <dbReference type="EMBL" id="SUZ76998.1"/>
    </source>
</evidence>
<dbReference type="GO" id="GO:0071555">
    <property type="term" value="P:cell wall organization"/>
    <property type="evidence" value="ECO:0007669"/>
    <property type="project" value="TreeGrafter"/>
</dbReference>
<protein>
    <recommendedName>
        <fullName evidence="9">Phospho-N-acetylmuramoyl-pentapeptide-transferase</fullName>
    </recommendedName>
</protein>
<reference evidence="8" key="1">
    <citation type="submission" date="2018-05" db="EMBL/GenBank/DDBJ databases">
        <authorList>
            <person name="Lanie J.A."/>
            <person name="Ng W.-L."/>
            <person name="Kazmierczak K.M."/>
            <person name="Andrzejewski T.M."/>
            <person name="Davidsen T.M."/>
            <person name="Wayne K.J."/>
            <person name="Tettelin H."/>
            <person name="Glass J.I."/>
            <person name="Rusch D."/>
            <person name="Podicherti R."/>
            <person name="Tsui H.-C.T."/>
            <person name="Winkler M.E."/>
        </authorList>
    </citation>
    <scope>NUCLEOTIDE SEQUENCE</scope>
</reference>
<dbReference type="PROSITE" id="PS01348">
    <property type="entry name" value="MRAY_2"/>
    <property type="match status" value="1"/>
</dbReference>
<gene>
    <name evidence="8" type="ORF">METZ01_LOCUS29852</name>
</gene>
<evidence type="ECO:0000256" key="7">
    <source>
        <dbReference type="SAM" id="Phobius"/>
    </source>
</evidence>
<dbReference type="GO" id="GO:0005886">
    <property type="term" value="C:plasma membrane"/>
    <property type="evidence" value="ECO:0007669"/>
    <property type="project" value="TreeGrafter"/>
</dbReference>
<feature type="transmembrane region" description="Helical" evidence="7">
    <location>
        <begin position="210"/>
        <end position="227"/>
    </location>
</feature>
<dbReference type="PANTHER" id="PTHR22926">
    <property type="entry name" value="PHOSPHO-N-ACETYLMURAMOYL-PENTAPEPTIDE-TRANSFERASE"/>
    <property type="match status" value="1"/>
</dbReference>
<dbReference type="GO" id="GO:0044038">
    <property type="term" value="P:cell wall macromolecule biosynthetic process"/>
    <property type="evidence" value="ECO:0007669"/>
    <property type="project" value="TreeGrafter"/>
</dbReference>
<organism evidence="8">
    <name type="scientific">marine metagenome</name>
    <dbReference type="NCBI Taxonomy" id="408172"/>
    <lineage>
        <taxon>unclassified sequences</taxon>
        <taxon>metagenomes</taxon>
        <taxon>ecological metagenomes</taxon>
    </lineage>
</organism>
<dbReference type="HAMAP" id="MF_00038">
    <property type="entry name" value="MraY"/>
    <property type="match status" value="1"/>
</dbReference>
<sequence length="337" mass="37262">MTALIISFIIGPYIINKLKKHQIGEEIRNNGPKTHLIKRGTPTMGGVIIILAALLPTLMFSNLDNTMIKIVVLSTVWMGAIGFIDDYMKVIKKIEKGMIARYKMIGQIALGILVSYWIVNSNEFLGFNTKTTVPFLKNIELDLGYIYPLMVIIVITATSNAVNLTDGLDGLAIGLLAICFSVFSAVSYITGRIDFSDYLNILYLPGAGELSVFSSAMVGACLGFLWFNTSPAEIFMGDTGSLSTGAALGTLAIVLKKELLLFIIGGVFVFETISVIIQLLFYRYTRIKYGEGKRFFNMAPIHHHYELAGLKESKIVVRFWILGILLALFSLATFKIR</sequence>
<feature type="transmembrane region" description="Helical" evidence="7">
    <location>
        <begin position="261"/>
        <end position="284"/>
    </location>
</feature>
<keyword evidence="6 7" id="KW-0472">Membrane</keyword>
<dbReference type="EMBL" id="UINC01001299">
    <property type="protein sequence ID" value="SUZ76998.1"/>
    <property type="molecule type" value="Genomic_DNA"/>
</dbReference>
<keyword evidence="4 7" id="KW-0812">Transmembrane</keyword>
<evidence type="ECO:0000256" key="2">
    <source>
        <dbReference type="ARBA" id="ARBA00005583"/>
    </source>
</evidence>
<evidence type="ECO:0000256" key="6">
    <source>
        <dbReference type="ARBA" id="ARBA00023136"/>
    </source>
</evidence>
<feature type="transmembrane region" description="Helical" evidence="7">
    <location>
        <begin position="67"/>
        <end position="88"/>
    </location>
</feature>
<feature type="transmembrane region" description="Helical" evidence="7">
    <location>
        <begin position="171"/>
        <end position="190"/>
    </location>
</feature>
<dbReference type="InterPro" id="IPR000715">
    <property type="entry name" value="Glycosyl_transferase_4"/>
</dbReference>
<feature type="transmembrane region" description="Helical" evidence="7">
    <location>
        <begin position="100"/>
        <end position="119"/>
    </location>
</feature>
<evidence type="ECO:0000256" key="4">
    <source>
        <dbReference type="ARBA" id="ARBA00022692"/>
    </source>
</evidence>
<dbReference type="Pfam" id="PF00953">
    <property type="entry name" value="Glycos_transf_4"/>
    <property type="match status" value="1"/>
</dbReference>
<feature type="transmembrane region" description="Helical" evidence="7">
    <location>
        <begin position="43"/>
        <end position="61"/>
    </location>
</feature>
<dbReference type="PANTHER" id="PTHR22926:SF5">
    <property type="entry name" value="PHOSPHO-N-ACETYLMURAMOYL-PENTAPEPTIDE-TRANSFERASE HOMOLOG"/>
    <property type="match status" value="1"/>
</dbReference>
<keyword evidence="5 7" id="KW-1133">Transmembrane helix</keyword>
<comment type="subcellular location">
    <subcellularLocation>
        <location evidence="1">Membrane</location>
        <topology evidence="1">Multi-pass membrane protein</topology>
    </subcellularLocation>
</comment>
<dbReference type="GO" id="GO:0008963">
    <property type="term" value="F:phospho-N-acetylmuramoyl-pentapeptide-transferase activity"/>
    <property type="evidence" value="ECO:0007669"/>
    <property type="project" value="InterPro"/>
</dbReference>
<dbReference type="CDD" id="cd06852">
    <property type="entry name" value="GT_MraY"/>
    <property type="match status" value="1"/>
</dbReference>
<feature type="transmembrane region" description="Helical" evidence="7">
    <location>
        <begin position="315"/>
        <end position="334"/>
    </location>
</feature>
<evidence type="ECO:0008006" key="9">
    <source>
        <dbReference type="Google" id="ProtNLM"/>
    </source>
</evidence>
<dbReference type="NCBIfam" id="TIGR00445">
    <property type="entry name" value="mraY"/>
    <property type="match status" value="1"/>
</dbReference>
<dbReference type="Pfam" id="PF10555">
    <property type="entry name" value="MraY_sig1"/>
    <property type="match status" value="1"/>
</dbReference>
<dbReference type="InterPro" id="IPR018480">
    <property type="entry name" value="PNAcMuramoyl-5peptid_Trfase_CS"/>
</dbReference>
<dbReference type="AlphaFoldDB" id="A0A381QDE2"/>
<accession>A0A381QDE2</accession>
<evidence type="ECO:0000256" key="1">
    <source>
        <dbReference type="ARBA" id="ARBA00004141"/>
    </source>
</evidence>